<keyword evidence="3" id="KW-1185">Reference proteome</keyword>
<feature type="compositionally biased region" description="Low complexity" evidence="1">
    <location>
        <begin position="1208"/>
        <end position="1223"/>
    </location>
</feature>
<feature type="compositionally biased region" description="Basic and acidic residues" evidence="1">
    <location>
        <begin position="618"/>
        <end position="632"/>
    </location>
</feature>
<feature type="region of interest" description="Disordered" evidence="1">
    <location>
        <begin position="1114"/>
        <end position="1173"/>
    </location>
</feature>
<feature type="compositionally biased region" description="Pro residues" evidence="1">
    <location>
        <begin position="133"/>
        <end position="145"/>
    </location>
</feature>
<dbReference type="Proteomes" id="UP000016801">
    <property type="component" value="Unassembled WGS sequence"/>
</dbReference>
<feature type="region of interest" description="Disordered" evidence="1">
    <location>
        <begin position="469"/>
        <end position="524"/>
    </location>
</feature>
<feature type="compositionally biased region" description="Pro residues" evidence="1">
    <location>
        <begin position="163"/>
        <end position="173"/>
    </location>
</feature>
<accession>M1W638</accession>
<feature type="region of interest" description="Disordered" evidence="1">
    <location>
        <begin position="220"/>
        <end position="272"/>
    </location>
</feature>
<dbReference type="VEuPathDB" id="FungiDB:CPUR_08358"/>
<evidence type="ECO:0000313" key="3">
    <source>
        <dbReference type="Proteomes" id="UP000016801"/>
    </source>
</evidence>
<organism evidence="2 3">
    <name type="scientific">Claviceps purpurea (strain 20.1)</name>
    <name type="common">Ergot fungus</name>
    <name type="synonym">Sphacelia segetum</name>
    <dbReference type="NCBI Taxonomy" id="1111077"/>
    <lineage>
        <taxon>Eukaryota</taxon>
        <taxon>Fungi</taxon>
        <taxon>Dikarya</taxon>
        <taxon>Ascomycota</taxon>
        <taxon>Pezizomycotina</taxon>
        <taxon>Sordariomycetes</taxon>
        <taxon>Hypocreomycetidae</taxon>
        <taxon>Hypocreales</taxon>
        <taxon>Clavicipitaceae</taxon>
        <taxon>Claviceps</taxon>
    </lineage>
</organism>
<evidence type="ECO:0000256" key="1">
    <source>
        <dbReference type="SAM" id="MobiDB-lite"/>
    </source>
</evidence>
<dbReference type="eggNOG" id="ENOG502QURU">
    <property type="taxonomic scope" value="Eukaryota"/>
</dbReference>
<feature type="region of interest" description="Disordered" evidence="1">
    <location>
        <begin position="1208"/>
        <end position="1245"/>
    </location>
</feature>
<feature type="compositionally biased region" description="Polar residues" evidence="1">
    <location>
        <begin position="118"/>
        <end position="128"/>
    </location>
</feature>
<sequence>MALSPPHLASPEPLGNLSFPPLPPPPPQGVGTRRGSRDFRFGLPTLPSLSQQTEQEQPFTGPPDAPAAALHLGRRMGPSTLHHEPERTTAPALRGNVPSGPPAARRAASTGAIDALASQRSRSMSQTRWEPGMPLPPPPPGPPPSSSRSQSVQSIDRISVPIFSPPTRRPPPSGVASLGPVPPTPADWVENDAGSSQPGEAERGHASGMFVDTTAAANAPDLTEPLGSSNSAGSLNRARAVRHDKTIVQRRAESRNRHTSHSSADSAAETHNISDIVVPTSGHGLARRLAVNRLTPRSVGRRETEQQRTGDSLIFESRNSTPRAFSSSQLEAAETLAFSPYQGRTLQTPASAPVEAPKSLSISPLHIRSASGFRVRGSSRPPVAAWTPISQEIAVAQTEDEFAAGTVDRFQAFAANESRAASDADRVRMFADFIVNESRIRRERYSSAMGAMGSEIFDLIRDLFRPMTVPDSRSKSEAPQEAYTPASADTPASLREPANPVTREDGQATSAPASAHLPASPSGFRSQLSNANWTNNYMPCLSPILSMSVSDNHENGSSRGRPSSRWWETDSQSESGLFGRSKREVKYMGVSRGQWLEEKQGAVTGTTAAASTDVAGTSDRDPALEYPTEKAEWPNQEDSSAATPKQFKLSGGTPGGSGSSASIQNKQEGLDVSRLVTLPPPYPRHHPAVNNNHPQLTAIRSSVRSLNDLSELNKVKEKFAKESSERREGFFKAACERRQGLMANLQKEISSGNIGYADAAVIETDSQDQEKDEKKELEKEEYEKFQNEVVLPLNDVLTGRITVATDLFDDLARHLFDNGQLDADMPQEEGDDRPELLEKLTLFKWIFETRESLHRAIYDILSDRNKRYSEVVMTPYRLSGNHEKLKAAEAFFAEDATKRQEAFSNEVLDRAREFLSVLEEAVERGVALQLSAFWDIAPQLRRLLDSIPCQLNGFNIRIPASEFDENPAYHDHPLQYLHSILTHTEKSTYQFIESHTNLLCLMHEVKGAVVKAKARVLETQLTEDDGTPMSAEERTRRAQLMRLAEDEQLTEDLKEKVRLVQEQWSSALGEGIRSVKMRTEEWLMSTGGWDETLEEEGVEFPGIIRPLSLQRLSEEPERKATATRTFKEEDDICPGAFPNDEHRVVAQPSTEIADDSSIDESSLPPEPPETDIDTQVAVDAQLLASTEEMANEEAPSWFQPVLDRITALERSSTRATSTTSPSSEGRETRETSAVGGTGSKSTGLAASKKLDLYGDSQEAKNPDFDPKARETRHLPEVFEGNKEEFEGWMVVIIDYLHTNRYTFQDEGTRMTFVFSRLKSGPRDMVMSRYTSEDDPYTSVREMLAHLEATYGNPHGSTTTYRTLSRLRFNIKKDDINDFISRVNTLADKADIRKAGRKAMLFNCLPPGFDTTGHLQIHSTTVWPSSSAGGTRNPPFWRGQRPSGSA</sequence>
<feature type="region of interest" description="Disordered" evidence="1">
    <location>
        <begin position="296"/>
        <end position="328"/>
    </location>
</feature>
<feature type="region of interest" description="Disordered" evidence="1">
    <location>
        <begin position="1420"/>
        <end position="1445"/>
    </location>
</feature>
<gene>
    <name evidence="2" type="ORF">CPUR_08358</name>
</gene>
<feature type="compositionally biased region" description="Low complexity" evidence="1">
    <location>
        <begin position="602"/>
        <end position="617"/>
    </location>
</feature>
<name>M1W638_CLAP2</name>
<feature type="compositionally biased region" description="Basic and acidic residues" evidence="1">
    <location>
        <begin position="241"/>
        <end position="256"/>
    </location>
</feature>
<feature type="compositionally biased region" description="Polar residues" evidence="1">
    <location>
        <begin position="1420"/>
        <end position="1429"/>
    </location>
</feature>
<feature type="compositionally biased region" description="Low complexity" evidence="1">
    <location>
        <begin position="102"/>
        <end position="112"/>
    </location>
</feature>
<protein>
    <submittedName>
        <fullName evidence="2">Uncharacterized protein</fullName>
    </submittedName>
</protein>
<feature type="compositionally biased region" description="Polar residues" evidence="1">
    <location>
        <begin position="317"/>
        <end position="328"/>
    </location>
</feature>
<feature type="region of interest" description="Disordered" evidence="1">
    <location>
        <begin position="551"/>
        <end position="579"/>
    </location>
</feature>
<feature type="region of interest" description="Disordered" evidence="1">
    <location>
        <begin position="598"/>
        <end position="663"/>
    </location>
</feature>
<comment type="caution">
    <text evidence="2">The sequence shown here is derived from an EMBL/GenBank/DDBJ whole genome shotgun (WGS) entry which is preliminary data.</text>
</comment>
<feature type="compositionally biased region" description="Polar residues" evidence="1">
    <location>
        <begin position="261"/>
        <end position="272"/>
    </location>
</feature>
<dbReference type="STRING" id="1111077.M1W638"/>
<dbReference type="OrthoDB" id="5367052at2759"/>
<feature type="compositionally biased region" description="Polar residues" evidence="1">
    <location>
        <begin position="47"/>
        <end position="58"/>
    </location>
</feature>
<dbReference type="EMBL" id="CAGA01000088">
    <property type="protein sequence ID" value="CCE34426.1"/>
    <property type="molecule type" value="Genomic_DNA"/>
</dbReference>
<evidence type="ECO:0000313" key="2">
    <source>
        <dbReference type="EMBL" id="CCE34426.1"/>
    </source>
</evidence>
<feature type="compositionally biased region" description="Low complexity" evidence="1">
    <location>
        <begin position="510"/>
        <end position="522"/>
    </location>
</feature>
<reference evidence="2 3" key="1">
    <citation type="journal article" date="2013" name="PLoS Genet.">
        <title>Plant-symbiotic fungi as chemical engineers: Multi-genome analysis of the Clavicipitaceae reveals dynamics of alkaloid loci.</title>
        <authorList>
            <person name="Schardl C.L."/>
            <person name="Young C.A."/>
            <person name="Hesse U."/>
            <person name="Amyotte S.G."/>
            <person name="Andreeva K."/>
            <person name="Calie P.J."/>
            <person name="Fleetwood D.J."/>
            <person name="Haws D.C."/>
            <person name="Moore N."/>
            <person name="Oeser B."/>
            <person name="Panaccione D.G."/>
            <person name="Schweri K.K."/>
            <person name="Voisey C.R."/>
            <person name="Farman M.L."/>
            <person name="Jaromczyk J.W."/>
            <person name="Roe B.A."/>
            <person name="O'Sullivan D.M."/>
            <person name="Scott B."/>
            <person name="Tudzynski P."/>
            <person name="An Z."/>
            <person name="Arnaoudova E.G."/>
            <person name="Bullock C.T."/>
            <person name="Charlton N.D."/>
            <person name="Chen L."/>
            <person name="Cox M."/>
            <person name="Dinkins R.D."/>
            <person name="Florea S."/>
            <person name="Glenn A.E."/>
            <person name="Gordon A."/>
            <person name="Gueldener U."/>
            <person name="Harris D.R."/>
            <person name="Hollin W."/>
            <person name="Jaromczyk J."/>
            <person name="Johnson R.D."/>
            <person name="Khan A.K."/>
            <person name="Leistner E."/>
            <person name="Leuchtmann A."/>
            <person name="Li C."/>
            <person name="Liu J."/>
            <person name="Liu J."/>
            <person name="Liu M."/>
            <person name="Mace W."/>
            <person name="Machado C."/>
            <person name="Nagabhyru P."/>
            <person name="Pan J."/>
            <person name="Schmid J."/>
            <person name="Sugawara K."/>
            <person name="Steiner U."/>
            <person name="Takach J.E."/>
            <person name="Tanaka E."/>
            <person name="Webb J.S."/>
            <person name="Wilson E.V."/>
            <person name="Wiseman J.L."/>
            <person name="Yoshida R."/>
            <person name="Zeng Z."/>
        </authorList>
    </citation>
    <scope>NUCLEOTIDE SEQUENCE [LARGE SCALE GENOMIC DNA]</scope>
    <source>
        <strain evidence="2 3">20.1</strain>
    </source>
</reference>
<dbReference type="HOGENOM" id="CLU_002370_0_0_1"/>
<feature type="region of interest" description="Disordered" evidence="1">
    <location>
        <begin position="1"/>
        <end position="204"/>
    </location>
</feature>
<proteinExistence type="predicted"/>